<evidence type="ECO:0000256" key="12">
    <source>
        <dbReference type="ARBA" id="ARBA00039485"/>
    </source>
</evidence>
<dbReference type="InterPro" id="IPR022643">
    <property type="entry name" value="De-COase2_C"/>
</dbReference>
<evidence type="ECO:0000313" key="22">
    <source>
        <dbReference type="RefSeq" id="XP_027280481.1"/>
    </source>
</evidence>
<reference evidence="18" key="2">
    <citation type="submission" date="2011-08" db="EMBL/GenBank/DDBJ databases">
        <title>The genomic sequence of the Chinese hamster ovary CHO-K1 cell line.</title>
        <authorList>
            <person name="Xu X."/>
            <person name="Nagarajan H."/>
            <person name="Lewis N.E."/>
            <person name="Pan S."/>
            <person name="Cai Z."/>
            <person name="Liu X."/>
            <person name="Chen W."/>
            <person name="Xie M."/>
            <person name="Wang W."/>
            <person name="Hammond S."/>
            <person name="Andersen M.R."/>
            <person name="Neff N."/>
            <person name="Passarelli B."/>
            <person name="Koh W."/>
            <person name="Fan C.H."/>
            <person name="Wang J."/>
            <person name="Gui Y."/>
            <person name="Lee K.H."/>
            <person name="Betenbaugh M.J."/>
            <person name="Quake S.R."/>
            <person name="Famili I."/>
            <person name="Palsson B.O."/>
            <person name="Wang J."/>
        </authorList>
    </citation>
    <scope>NUCLEOTIDE SEQUENCE</scope>
</reference>
<keyword evidence="5" id="KW-0702">S-nitrosylation</keyword>
<feature type="modified residue" description="N6-(pyridoxal phosphate)lysine" evidence="14">
    <location>
        <position position="69"/>
    </location>
</feature>
<evidence type="ECO:0000313" key="21">
    <source>
        <dbReference type="Proteomes" id="UP001108280"/>
    </source>
</evidence>
<dbReference type="InterPro" id="IPR022644">
    <property type="entry name" value="De-COase2_N"/>
</dbReference>
<protein>
    <recommendedName>
        <fullName evidence="12">Ornithine decarboxylase</fullName>
        <ecNumber evidence="10">4.1.1.17</ecNumber>
    </recommendedName>
</protein>
<feature type="domain" description="Orn/DAP/Arg decarboxylase 2 N-terminal" evidence="17">
    <location>
        <begin position="45"/>
        <end position="281"/>
    </location>
</feature>
<dbReference type="GeneTree" id="ENSGT00950000182995"/>
<dbReference type="Gene3D" id="3.20.20.10">
    <property type="entry name" value="Alanine racemase"/>
    <property type="match status" value="1"/>
</dbReference>
<dbReference type="KEGG" id="cge:100751960"/>
<evidence type="ECO:0000256" key="3">
    <source>
        <dbReference type="ARBA" id="ARBA00022553"/>
    </source>
</evidence>
<evidence type="ECO:0000313" key="23">
    <source>
        <dbReference type="RefSeq" id="XP_027280482.1"/>
    </source>
</evidence>
<evidence type="ECO:0000256" key="15">
    <source>
        <dbReference type="RuleBase" id="RU003737"/>
    </source>
</evidence>
<evidence type="ECO:0000256" key="10">
    <source>
        <dbReference type="ARBA" id="ARBA00034138"/>
    </source>
</evidence>
<dbReference type="RefSeq" id="XP_027280482.1">
    <property type="nucleotide sequence ID" value="XM_027424681.2"/>
</dbReference>
<dbReference type="Ensembl" id="ENSCGRT00001019603.1">
    <property type="protein sequence ID" value="ENSCGRP00001015362.1"/>
    <property type="gene ID" value="ENSCGRG00001015979.1"/>
</dbReference>
<keyword evidence="21" id="KW-1185">Reference proteome</keyword>
<dbReference type="AlphaFoldDB" id="G3I2K5"/>
<evidence type="ECO:0000256" key="7">
    <source>
        <dbReference type="ARBA" id="ARBA00023115"/>
    </source>
</evidence>
<comment type="function">
    <text evidence="11">Catalyzes the first and rate-limiting step of polyamine biosynthesis that converts ornithine into putrescine, which is the precursor for the polyamines, spermidine and spermine. Polyamines are essential for cell proliferation and are implicated in cellular processes, ranging from DNA replication to apoptosis.</text>
</comment>
<proteinExistence type="inferred from homology"/>
<dbReference type="InterPro" id="IPR022653">
    <property type="entry name" value="De-COase2_pyr-phos_BS"/>
</dbReference>
<dbReference type="Gene3D" id="2.40.37.10">
    <property type="entry name" value="Lyase, Ornithine Decarboxylase, Chain A, domain 1"/>
    <property type="match status" value="1"/>
</dbReference>
<dbReference type="RefSeq" id="XP_027297272.1">
    <property type="nucleotide sequence ID" value="XM_027441471.2"/>
</dbReference>
<dbReference type="FunFam" id="3.20.20.10:FF:000006">
    <property type="entry name" value="Ornithine decarboxylase 1"/>
    <property type="match status" value="1"/>
</dbReference>
<evidence type="ECO:0000256" key="1">
    <source>
        <dbReference type="ARBA" id="ARBA00001933"/>
    </source>
</evidence>
<evidence type="ECO:0000256" key="6">
    <source>
        <dbReference type="ARBA" id="ARBA00022898"/>
    </source>
</evidence>
<gene>
    <name evidence="19 22 23" type="primary">Odc1</name>
    <name evidence="18" type="ORF">I79_017642</name>
</gene>
<dbReference type="FunFam" id="2.40.37.10:FF:000005">
    <property type="entry name" value="Ornithine decarboxylase"/>
    <property type="match status" value="1"/>
</dbReference>
<dbReference type="GeneID" id="100751960"/>
<dbReference type="Proteomes" id="UP000694386">
    <property type="component" value="Unplaced"/>
</dbReference>
<dbReference type="STRING" id="10029.G3I2K5"/>
<dbReference type="PANTHER" id="PTHR11482">
    <property type="entry name" value="ARGININE/DIAMINOPIMELATE/ORNITHINE DECARBOXYLASE"/>
    <property type="match status" value="1"/>
</dbReference>
<evidence type="ECO:0000256" key="8">
    <source>
        <dbReference type="ARBA" id="ARBA00023239"/>
    </source>
</evidence>
<sequence length="458" mass="50790">MNSFNKEEFDCHILDEGFTAKDILDQKINEVYSSDDKDAFYVADLGDVLKKHLRWLKALPRVTPFYAVKSNDSRAVVNTLAAIGTGFDCASKTEIQLVQGLGVPPERIIYANPCKQVSQIKYAASNGVQMMTFDSEVELMKVARAHPKAKLVLRIATDDSKAVCRLSVKFGATLRTSRLLLERAKELNIDVIGVSFHVGSGCTDPETFVQALSDARCVFDMGTEVGFSMYLLDIGGGFPGSEDTKLKFEEITSVINPALDKYFPPDSGVRVIAEPGRYYVASAFTLAVNIIAKKIVSKGSDDEDESSEQTFMYYVNDGVYGSFNCILYDHAHVKPLLPKRPKPDEKYYSSSIWGPTCDGLDRIVERCNLPEMHVGDWMLFENMGAYTVAAASTFNGFQRPSIYYVMSRPMWQLMKQIQNHGFPPEVEEQDVGTLPISCAQESGMDRHPAACASASINV</sequence>
<dbReference type="Proteomes" id="UP001108280">
    <property type="component" value="Chromosome 7"/>
</dbReference>
<dbReference type="CDD" id="cd00622">
    <property type="entry name" value="PLPDE_III_ODC"/>
    <property type="match status" value="1"/>
</dbReference>
<dbReference type="InterPro" id="IPR000183">
    <property type="entry name" value="Orn/DAP/Arg_de-COase"/>
</dbReference>
<evidence type="ECO:0000256" key="14">
    <source>
        <dbReference type="PIRSR" id="PIRSR600183-50"/>
    </source>
</evidence>
<dbReference type="GO" id="GO:0004586">
    <property type="term" value="F:ornithine decarboxylase activity"/>
    <property type="evidence" value="ECO:0007669"/>
    <property type="project" value="UniProtKB-EC"/>
</dbReference>
<evidence type="ECO:0000256" key="2">
    <source>
        <dbReference type="ARBA" id="ARBA00008872"/>
    </source>
</evidence>
<keyword evidence="8" id="KW-0456">Lyase</keyword>
<evidence type="ECO:0000256" key="11">
    <source>
        <dbReference type="ARBA" id="ARBA00037173"/>
    </source>
</evidence>
<evidence type="ECO:0000259" key="16">
    <source>
        <dbReference type="Pfam" id="PF00278"/>
    </source>
</evidence>
<keyword evidence="6 14" id="KW-0663">Pyridoxal phosphate</keyword>
<evidence type="ECO:0000256" key="9">
    <source>
        <dbReference type="ARBA" id="ARBA00034115"/>
    </source>
</evidence>
<feature type="active site" description="Proton donor" evidence="14">
    <location>
        <position position="357"/>
    </location>
</feature>
<dbReference type="PRINTS" id="PR01182">
    <property type="entry name" value="ORNDCRBXLASE"/>
</dbReference>
<reference evidence="19" key="6">
    <citation type="submission" date="2025-05" db="UniProtKB">
        <authorList>
            <consortium name="Ensembl"/>
        </authorList>
    </citation>
    <scope>IDENTIFICATION</scope>
</reference>
<evidence type="ECO:0000256" key="5">
    <source>
        <dbReference type="ARBA" id="ARBA00022799"/>
    </source>
</evidence>
<dbReference type="RefSeq" id="XP_027280481.1">
    <property type="nucleotide sequence ID" value="XM_027424680.2"/>
</dbReference>
<accession>G3I2K5</accession>
<reference evidence="22 23" key="5">
    <citation type="submission" date="2025-04" db="UniProtKB">
        <authorList>
            <consortium name="RefSeq"/>
        </authorList>
    </citation>
    <scope>IDENTIFICATION</scope>
    <source>
        <strain evidence="22 23">17A/GY</strain>
        <tissue evidence="22 23">Liver</tissue>
    </source>
</reference>
<dbReference type="SUPFAM" id="SSF50621">
    <property type="entry name" value="Alanine racemase C-terminal domain-like"/>
    <property type="match status" value="1"/>
</dbReference>
<comment type="similarity">
    <text evidence="2 15">Belongs to the Orn/Lys/Arg decarboxylase class-II family.</text>
</comment>
<dbReference type="GO" id="GO:0005737">
    <property type="term" value="C:cytoplasm"/>
    <property type="evidence" value="ECO:0007669"/>
    <property type="project" value="TreeGrafter"/>
</dbReference>
<feature type="domain" description="Orn/DAP/Arg decarboxylase 2 C-terminal" evidence="16">
    <location>
        <begin position="40"/>
        <end position="384"/>
    </location>
</feature>
<comment type="cofactor">
    <cofactor evidence="1 14">
        <name>pyridoxal 5'-phosphate</name>
        <dbReference type="ChEBI" id="CHEBI:597326"/>
    </cofactor>
</comment>
<evidence type="ECO:0000256" key="4">
    <source>
        <dbReference type="ARBA" id="ARBA00022793"/>
    </source>
</evidence>
<dbReference type="PANTHER" id="PTHR11482:SF42">
    <property type="entry name" value="ORNITHINE DECARBOXYLASE"/>
    <property type="match status" value="1"/>
</dbReference>
<comment type="pathway">
    <text evidence="9">Amine and polyamine biosynthesis; putrescine biosynthesis via L-ornithine pathway; putrescine from L-ornithine: step 1/1.</text>
</comment>
<keyword evidence="3" id="KW-0597">Phosphoprotein</keyword>
<evidence type="ECO:0000256" key="13">
    <source>
        <dbReference type="ARBA" id="ARBA00049127"/>
    </source>
</evidence>
<dbReference type="GO" id="GO:0033387">
    <property type="term" value="P:putrescine biosynthetic process from arginine, via ornithine"/>
    <property type="evidence" value="ECO:0007669"/>
    <property type="project" value="TreeGrafter"/>
</dbReference>
<dbReference type="Proteomes" id="UP000001075">
    <property type="component" value="Unassembled WGS sequence"/>
</dbReference>
<keyword evidence="7" id="KW-0620">Polyamine biosynthesis</keyword>
<organism evidence="18 20">
    <name type="scientific">Cricetulus griseus</name>
    <name type="common">Chinese hamster</name>
    <name type="synonym">Cricetulus barabensis griseus</name>
    <dbReference type="NCBI Taxonomy" id="10029"/>
    <lineage>
        <taxon>Eukaryota</taxon>
        <taxon>Metazoa</taxon>
        <taxon>Chordata</taxon>
        <taxon>Craniata</taxon>
        <taxon>Vertebrata</taxon>
        <taxon>Euteleostomi</taxon>
        <taxon>Mammalia</taxon>
        <taxon>Eutheria</taxon>
        <taxon>Euarchontoglires</taxon>
        <taxon>Glires</taxon>
        <taxon>Rodentia</taxon>
        <taxon>Myomorpha</taxon>
        <taxon>Muroidea</taxon>
        <taxon>Cricetidae</taxon>
        <taxon>Cricetinae</taxon>
        <taxon>Cricetulus</taxon>
    </lineage>
</organism>
<dbReference type="InterPro" id="IPR009006">
    <property type="entry name" value="Ala_racemase/Decarboxylase_C"/>
</dbReference>
<dbReference type="EMBL" id="JH001138">
    <property type="protein sequence ID" value="EGW00012.1"/>
    <property type="molecule type" value="Genomic_DNA"/>
</dbReference>
<dbReference type="OMA" id="AYCRSMA"/>
<dbReference type="InterPro" id="IPR002433">
    <property type="entry name" value="Orn_de-COase"/>
</dbReference>
<evidence type="ECO:0000259" key="17">
    <source>
        <dbReference type="Pfam" id="PF02784"/>
    </source>
</evidence>
<reference evidence="21" key="3">
    <citation type="journal article" date="2018" name="Biotechnol. Bioeng.">
        <title>A reference genome of the Chinese hamster based on a hybrid assembly strategy.</title>
        <authorList>
            <person name="Rupp O."/>
            <person name="MacDonald M.L."/>
            <person name="Li S."/>
            <person name="Dhiman H."/>
            <person name="Polson S."/>
            <person name="Griep S."/>
            <person name="Heffner K."/>
            <person name="Hernandez I."/>
            <person name="Brinkrolf K."/>
            <person name="Jadhav V."/>
            <person name="Samoudi M."/>
            <person name="Hao H."/>
            <person name="Kingham B."/>
            <person name="Goesmann A."/>
            <person name="Betenbaugh M.J."/>
            <person name="Lewis N.E."/>
            <person name="Borth N."/>
            <person name="Lee K.H."/>
        </authorList>
    </citation>
    <scope>NUCLEOTIDE SEQUENCE [LARGE SCALE GENOMIC DNA]</scope>
    <source>
        <strain evidence="21">17A/GY</strain>
    </source>
</reference>
<dbReference type="EC" id="4.1.1.17" evidence="10"/>
<dbReference type="PRINTS" id="PR01179">
    <property type="entry name" value="ODADCRBXLASE"/>
</dbReference>
<dbReference type="SUPFAM" id="SSF51419">
    <property type="entry name" value="PLP-binding barrel"/>
    <property type="match status" value="1"/>
</dbReference>
<dbReference type="InterPro" id="IPR029066">
    <property type="entry name" value="PLP-binding_barrel"/>
</dbReference>
<comment type="catalytic activity">
    <reaction evidence="13">
        <text>L-ornithine + H(+) = putrescine + CO2</text>
        <dbReference type="Rhea" id="RHEA:22964"/>
        <dbReference type="ChEBI" id="CHEBI:15378"/>
        <dbReference type="ChEBI" id="CHEBI:16526"/>
        <dbReference type="ChEBI" id="CHEBI:46911"/>
        <dbReference type="ChEBI" id="CHEBI:326268"/>
        <dbReference type="EC" id="4.1.1.17"/>
    </reaction>
</comment>
<evidence type="ECO:0000313" key="19">
    <source>
        <dbReference type="Ensembl" id="ENSCGRP00001015362.1"/>
    </source>
</evidence>
<name>G3I2K5_CRIGR</name>
<reference evidence="21" key="4">
    <citation type="journal article" date="2020" name="Biotechnol. Bioeng.">
        <title>Chromosome-scale scaffolds for the Chinese hamster reference genome assembly to facilitate the study of the CHO epigenome.</title>
        <authorList>
            <person name="Hilliard W."/>
            <person name="MacDonald M."/>
            <person name="Lee K.H."/>
        </authorList>
    </citation>
    <scope>NUCLEOTIDE SEQUENCE [LARGE SCALE GENOMIC DNA]</scope>
    <source>
        <strain evidence="21">17A/GY</strain>
    </source>
</reference>
<evidence type="ECO:0000313" key="18">
    <source>
        <dbReference type="EMBL" id="EGW00012.1"/>
    </source>
</evidence>
<keyword evidence="4" id="KW-0210">Decarboxylase</keyword>
<dbReference type="Pfam" id="PF02784">
    <property type="entry name" value="Orn_Arg_deC_N"/>
    <property type="match status" value="1"/>
</dbReference>
<evidence type="ECO:0000313" key="20">
    <source>
        <dbReference type="Proteomes" id="UP000001075"/>
    </source>
</evidence>
<dbReference type="OrthoDB" id="5034579at2759"/>
<dbReference type="PROSITE" id="PS00878">
    <property type="entry name" value="ODR_DC_2_1"/>
    <property type="match status" value="1"/>
</dbReference>
<dbReference type="Pfam" id="PF00278">
    <property type="entry name" value="Orn_DAP_Arg_deC"/>
    <property type="match status" value="1"/>
</dbReference>
<dbReference type="CTD" id="4953"/>
<reference evidence="20" key="1">
    <citation type="journal article" date="2011" name="Nat. Biotechnol.">
        <title>The genomic sequence of the Chinese hamster ovary (CHO)-K1 cell line.</title>
        <authorList>
            <person name="Xu X."/>
            <person name="Nagarajan H."/>
            <person name="Lewis N.E."/>
            <person name="Pan S."/>
            <person name="Cai Z."/>
            <person name="Liu X."/>
            <person name="Chen W."/>
            <person name="Xie M."/>
            <person name="Wang W."/>
            <person name="Hammond S."/>
            <person name="Andersen M.R."/>
            <person name="Neff N."/>
            <person name="Passarelli B."/>
            <person name="Koh W."/>
            <person name="Fan H.C."/>
            <person name="Wang J."/>
            <person name="Gui Y."/>
            <person name="Lee K.H."/>
            <person name="Betenbaugh M.J."/>
            <person name="Quake S.R."/>
            <person name="Famili I."/>
            <person name="Palsson B.O."/>
            <person name="Wang J."/>
        </authorList>
    </citation>
    <scope>NUCLEOTIDE SEQUENCE [LARGE SCALE GENOMIC DNA]</scope>
    <source>
        <strain evidence="20">CHO K1 cell line</strain>
    </source>
</reference>